<dbReference type="InterPro" id="IPR013815">
    <property type="entry name" value="ATP_grasp_subdomain_1"/>
</dbReference>
<dbReference type="PANTHER" id="PTHR11609:SF5">
    <property type="entry name" value="PHOSPHORIBOSYLAMINOIMIDAZOLE CARBOXYLASE"/>
    <property type="match status" value="1"/>
</dbReference>
<dbReference type="Pfam" id="PF02222">
    <property type="entry name" value="ATP-grasp"/>
    <property type="match status" value="1"/>
</dbReference>
<gene>
    <name evidence="4 5" type="primary">purK</name>
    <name evidence="7" type="ORF">J2S00_002931</name>
</gene>
<dbReference type="PROSITE" id="PS50975">
    <property type="entry name" value="ATP_GRASP"/>
    <property type="match status" value="1"/>
</dbReference>
<dbReference type="InterPro" id="IPR011054">
    <property type="entry name" value="Rudment_hybrid_motif"/>
</dbReference>
<keyword evidence="2 4" id="KW-0658">Purine biosynthesis</keyword>
<dbReference type="SUPFAM" id="SSF52440">
    <property type="entry name" value="PreATP-grasp domain"/>
    <property type="match status" value="1"/>
</dbReference>
<reference evidence="7 8" key="1">
    <citation type="submission" date="2023-07" db="EMBL/GenBank/DDBJ databases">
        <title>Genomic Encyclopedia of Type Strains, Phase IV (KMG-IV): sequencing the most valuable type-strain genomes for metagenomic binning, comparative biology and taxonomic classification.</title>
        <authorList>
            <person name="Goeker M."/>
        </authorList>
    </citation>
    <scope>NUCLEOTIDE SEQUENCE [LARGE SCALE GENOMIC DNA]</scope>
    <source>
        <strain evidence="7 8">DSM 17740</strain>
    </source>
</reference>
<feature type="binding site" evidence="4">
    <location>
        <begin position="163"/>
        <end position="169"/>
    </location>
    <ligand>
        <name>ATP</name>
        <dbReference type="ChEBI" id="CHEBI:30616"/>
    </ligand>
</feature>
<dbReference type="InterPro" id="IPR003135">
    <property type="entry name" value="ATP-grasp_carboxylate-amine"/>
</dbReference>
<protein>
    <recommendedName>
        <fullName evidence="4 5">N5-carboxyaminoimidazole ribonucleotide synthase</fullName>
        <shortName evidence="4 5">N5-CAIR synthase</shortName>
        <ecNumber evidence="4 5">6.3.4.18</ecNumber>
    </recommendedName>
    <alternativeName>
        <fullName evidence="4 5">5-(carboxyamino)imidazole ribonucleotide synthetase</fullName>
    </alternativeName>
</protein>
<feature type="binding site" evidence="4">
    <location>
        <position position="118"/>
    </location>
    <ligand>
        <name>ATP</name>
        <dbReference type="ChEBI" id="CHEBI:30616"/>
    </ligand>
</feature>
<dbReference type="InterPro" id="IPR016185">
    <property type="entry name" value="PreATP-grasp_dom_sf"/>
</dbReference>
<evidence type="ECO:0000259" key="6">
    <source>
        <dbReference type="PROSITE" id="PS50975"/>
    </source>
</evidence>
<keyword evidence="3 4" id="KW-0067">ATP-binding</keyword>
<dbReference type="Pfam" id="PF22660">
    <property type="entry name" value="RS_preATP-grasp-like"/>
    <property type="match status" value="1"/>
</dbReference>
<keyword evidence="1 4" id="KW-0547">Nucleotide-binding</keyword>
<evidence type="ECO:0000313" key="7">
    <source>
        <dbReference type="EMBL" id="MDQ0340136.1"/>
    </source>
</evidence>
<feature type="binding site" evidence="4">
    <location>
        <position position="158"/>
    </location>
    <ligand>
        <name>ATP</name>
        <dbReference type="ChEBI" id="CHEBI:30616"/>
    </ligand>
</feature>
<dbReference type="NCBIfam" id="NF004679">
    <property type="entry name" value="PRK06019.1-5"/>
    <property type="match status" value="1"/>
</dbReference>
<evidence type="ECO:0000256" key="4">
    <source>
        <dbReference type="HAMAP-Rule" id="MF_01928"/>
    </source>
</evidence>
<keyword evidence="8" id="KW-1185">Reference proteome</keyword>
<dbReference type="SUPFAM" id="SSF56059">
    <property type="entry name" value="Glutathione synthetase ATP-binding domain-like"/>
    <property type="match status" value="1"/>
</dbReference>
<comment type="caution">
    <text evidence="7">The sequence shown here is derived from an EMBL/GenBank/DDBJ whole genome shotgun (WGS) entry which is preliminary data.</text>
</comment>
<dbReference type="NCBIfam" id="NF004675">
    <property type="entry name" value="PRK06019.1-1"/>
    <property type="match status" value="1"/>
</dbReference>
<comment type="function">
    <text evidence="5">Catalyzes the ATP-dependent conversion of 5-aminoimidazole ribonucleotide (AIR) and HCO(3)- to N5-carboxyaminoimidazole ribonucleotide (N5-CAIR).</text>
</comment>
<dbReference type="PANTHER" id="PTHR11609">
    <property type="entry name" value="PURINE BIOSYNTHESIS PROTEIN 6/7, PUR6/7"/>
    <property type="match status" value="1"/>
</dbReference>
<dbReference type="Pfam" id="PF17769">
    <property type="entry name" value="PurK_C"/>
    <property type="match status" value="1"/>
</dbReference>
<dbReference type="Gene3D" id="3.40.50.20">
    <property type="match status" value="1"/>
</dbReference>
<comment type="function">
    <text evidence="4">Catalyzes the ATP-dependent conversion of 5-aminoimidazole ribonucleotide (AIR) and HCO(3)(-) to N5-carboxyaminoimidazole ribonucleotide (N5-CAIR).</text>
</comment>
<comment type="catalytic activity">
    <reaction evidence="4 5">
        <text>5-amino-1-(5-phospho-beta-D-ribosyl)imidazole + hydrogencarbonate + ATP = 5-carboxyamino-1-(5-phospho-D-ribosyl)imidazole + ADP + phosphate + 2 H(+)</text>
        <dbReference type="Rhea" id="RHEA:19317"/>
        <dbReference type="ChEBI" id="CHEBI:15378"/>
        <dbReference type="ChEBI" id="CHEBI:17544"/>
        <dbReference type="ChEBI" id="CHEBI:30616"/>
        <dbReference type="ChEBI" id="CHEBI:43474"/>
        <dbReference type="ChEBI" id="CHEBI:58730"/>
        <dbReference type="ChEBI" id="CHEBI:137981"/>
        <dbReference type="ChEBI" id="CHEBI:456216"/>
        <dbReference type="EC" id="6.3.4.18"/>
    </reaction>
</comment>
<dbReference type="InterPro" id="IPR054350">
    <property type="entry name" value="PurT/PurK_preATP-grasp"/>
</dbReference>
<comment type="pathway">
    <text evidence="4 5">Purine metabolism; IMP biosynthesis via de novo pathway; 5-amino-1-(5-phospho-D-ribosyl)imidazole-4-carboxylate from 5-amino-1-(5-phospho-D-ribosyl)imidazole (N5-CAIR route): step 1/2.</text>
</comment>
<dbReference type="EC" id="6.3.4.18" evidence="4 5"/>
<feature type="binding site" evidence="4">
    <location>
        <begin position="280"/>
        <end position="281"/>
    </location>
    <ligand>
        <name>ATP</name>
        <dbReference type="ChEBI" id="CHEBI:30616"/>
    </ligand>
</feature>
<proteinExistence type="inferred from homology"/>
<organism evidence="7 8">
    <name type="scientific">Caldalkalibacillus uzonensis</name>
    <dbReference type="NCBI Taxonomy" id="353224"/>
    <lineage>
        <taxon>Bacteria</taxon>
        <taxon>Bacillati</taxon>
        <taxon>Bacillota</taxon>
        <taxon>Bacilli</taxon>
        <taxon>Bacillales</taxon>
        <taxon>Bacillaceae</taxon>
        <taxon>Caldalkalibacillus</taxon>
    </lineage>
</organism>
<dbReference type="EMBL" id="JAUSUQ010000011">
    <property type="protein sequence ID" value="MDQ0340136.1"/>
    <property type="molecule type" value="Genomic_DNA"/>
</dbReference>
<sequence length="392" mass="42829">MSELINTAPSIQHKVILPPSAIGILGGGQLGRMMALSAREMGYHVVTLDPTQNSPCGQVADKQITASFDSLEGARLLACEVDVLTYEFENISAEVANQLELNSYLPQGYRLLYTTQNRIREKAAIESAGVAVAPYVPVRSVDDLRHGLACLGRPALLKTAEGGYDGKGQFVLSSARDVAEAEGRVRAAKREWVLEQFVPFVKELSVIVARNPQGELKTFPVAENIHCDNILHLSMAPARVSEAIKQQAEAIAVKLAEAFQLVGLLAIELFLLDNGQLLVNELAPRPHNSGHYTQQACRTSQFEQHVRAVCNLPLADTTLIQPTVMVNILGEHLAAVLDVLPQLDPSFKLHLYGKKEAKPKRKMGHLNVMADDPSQALAKIKALKIWNMEGIE</sequence>
<dbReference type="NCBIfam" id="TIGR01161">
    <property type="entry name" value="purK"/>
    <property type="match status" value="1"/>
</dbReference>
<name>A0ABU0CUP8_9BACI</name>
<feature type="binding site" evidence="4">
    <location>
        <position position="203"/>
    </location>
    <ligand>
        <name>ATP</name>
        <dbReference type="ChEBI" id="CHEBI:30616"/>
    </ligand>
</feature>
<dbReference type="RefSeq" id="WP_307341210.1">
    <property type="nucleotide sequence ID" value="NZ_JAUSUQ010000011.1"/>
</dbReference>
<evidence type="ECO:0000256" key="5">
    <source>
        <dbReference type="RuleBase" id="RU361200"/>
    </source>
</evidence>
<dbReference type="NCBIfam" id="NF004676">
    <property type="entry name" value="PRK06019.1-2"/>
    <property type="match status" value="1"/>
</dbReference>
<feature type="binding site" evidence="4">
    <location>
        <position position="226"/>
    </location>
    <ligand>
        <name>ATP</name>
        <dbReference type="ChEBI" id="CHEBI:30616"/>
    </ligand>
</feature>
<evidence type="ECO:0000256" key="3">
    <source>
        <dbReference type="ARBA" id="ARBA00022840"/>
    </source>
</evidence>
<dbReference type="SUPFAM" id="SSF51246">
    <property type="entry name" value="Rudiment single hybrid motif"/>
    <property type="match status" value="1"/>
</dbReference>
<comment type="similarity">
    <text evidence="4 5">Belongs to the PurK/PurT family.</text>
</comment>
<comment type="subunit">
    <text evidence="4 5">Homodimer.</text>
</comment>
<dbReference type="HAMAP" id="MF_01928">
    <property type="entry name" value="PurK"/>
    <property type="match status" value="1"/>
</dbReference>
<dbReference type="Proteomes" id="UP001232445">
    <property type="component" value="Unassembled WGS sequence"/>
</dbReference>
<dbReference type="InterPro" id="IPR040686">
    <property type="entry name" value="PurK_C"/>
</dbReference>
<dbReference type="Gene3D" id="3.30.470.20">
    <property type="entry name" value="ATP-grasp fold, B domain"/>
    <property type="match status" value="1"/>
</dbReference>
<dbReference type="InterPro" id="IPR011761">
    <property type="entry name" value="ATP-grasp"/>
</dbReference>
<keyword evidence="4 5" id="KW-0436">Ligase</keyword>
<evidence type="ECO:0000256" key="1">
    <source>
        <dbReference type="ARBA" id="ARBA00022741"/>
    </source>
</evidence>
<dbReference type="InterPro" id="IPR005875">
    <property type="entry name" value="PurK"/>
</dbReference>
<accession>A0ABU0CUP8</accession>
<feature type="binding site" evidence="4">
    <location>
        <begin position="195"/>
        <end position="198"/>
    </location>
    <ligand>
        <name>ATP</name>
        <dbReference type="ChEBI" id="CHEBI:30616"/>
    </ligand>
</feature>
<evidence type="ECO:0000256" key="2">
    <source>
        <dbReference type="ARBA" id="ARBA00022755"/>
    </source>
</evidence>
<feature type="domain" description="ATP-grasp" evidence="6">
    <location>
        <begin position="122"/>
        <end position="310"/>
    </location>
</feature>
<dbReference type="GO" id="GO:0034028">
    <property type="term" value="F:5-(carboxyamino)imidazole ribonucleotide synthase activity"/>
    <property type="evidence" value="ECO:0007669"/>
    <property type="project" value="UniProtKB-EC"/>
</dbReference>
<evidence type="ECO:0000313" key="8">
    <source>
        <dbReference type="Proteomes" id="UP001232445"/>
    </source>
</evidence>
<dbReference type="Gene3D" id="3.30.1490.20">
    <property type="entry name" value="ATP-grasp fold, A domain"/>
    <property type="match status" value="1"/>
</dbReference>